<feature type="binding site" evidence="12">
    <location>
        <position position="213"/>
    </location>
    <ligand>
        <name>1-deoxy-D-xylulose 5-phosphate</name>
        <dbReference type="ChEBI" id="CHEBI:57792"/>
    </ligand>
</feature>
<organism evidence="16 17">
    <name type="scientific">Pelistega indica</name>
    <dbReference type="NCBI Taxonomy" id="1414851"/>
    <lineage>
        <taxon>Bacteria</taxon>
        <taxon>Pseudomonadati</taxon>
        <taxon>Pseudomonadota</taxon>
        <taxon>Betaproteobacteria</taxon>
        <taxon>Burkholderiales</taxon>
        <taxon>Alcaligenaceae</taxon>
        <taxon>Pelistega</taxon>
    </lineage>
</organism>
<feature type="binding site" evidence="12">
    <location>
        <position position="13"/>
    </location>
    <ligand>
        <name>NADPH</name>
        <dbReference type="ChEBI" id="CHEBI:57783"/>
    </ligand>
</feature>
<feature type="binding site" evidence="12">
    <location>
        <position position="222"/>
    </location>
    <ligand>
        <name>1-deoxy-D-xylulose 5-phosphate</name>
        <dbReference type="ChEBI" id="CHEBI:57792"/>
    </ligand>
</feature>
<keyword evidence="8 12" id="KW-0464">Manganese</keyword>
<proteinExistence type="inferred from homology"/>
<evidence type="ECO:0000256" key="1">
    <source>
        <dbReference type="ARBA" id="ARBA00001941"/>
    </source>
</evidence>
<comment type="pathway">
    <text evidence="2 12">Isoprenoid biosynthesis; isopentenyl diphosphate biosynthesis via DXP pathway; isopentenyl diphosphate from 1-deoxy-D-xylulose 5-phosphate: step 1/6.</text>
</comment>
<dbReference type="RefSeq" id="WP_023950041.1">
    <property type="nucleotide sequence ID" value="NZ_AYSV01000063.1"/>
</dbReference>
<dbReference type="InterPro" id="IPR036291">
    <property type="entry name" value="NAD(P)-bd_dom_sf"/>
</dbReference>
<dbReference type="EC" id="1.1.1.267" evidence="4 12"/>
<feature type="binding site" evidence="12">
    <location>
        <position position="12"/>
    </location>
    <ligand>
        <name>NADPH</name>
        <dbReference type="ChEBI" id="CHEBI:57783"/>
    </ligand>
</feature>
<feature type="binding site" evidence="12">
    <location>
        <position position="10"/>
    </location>
    <ligand>
        <name>NADPH</name>
        <dbReference type="ChEBI" id="CHEBI:57783"/>
    </ligand>
</feature>
<evidence type="ECO:0000313" key="16">
    <source>
        <dbReference type="EMBL" id="ETD72511.1"/>
    </source>
</evidence>
<dbReference type="Pfam" id="PF13288">
    <property type="entry name" value="DXPR_C"/>
    <property type="match status" value="1"/>
</dbReference>
<protein>
    <recommendedName>
        <fullName evidence="11 12">1-deoxy-D-xylulose 5-phosphate reductoisomerase</fullName>
        <shortName evidence="12">DXP reductoisomerase</shortName>
        <ecNumber evidence="4 12">1.1.1.267</ecNumber>
    </recommendedName>
    <alternativeName>
        <fullName evidence="12">1-deoxyxylulose-5-phosphate reductoisomerase</fullName>
    </alternativeName>
    <alternativeName>
        <fullName evidence="12">2-C-methyl-D-erythritol 4-phosphate synthase</fullName>
    </alternativeName>
</protein>
<feature type="binding site" evidence="12">
    <location>
        <position position="177"/>
    </location>
    <ligand>
        <name>1-deoxy-D-xylulose 5-phosphate</name>
        <dbReference type="ChEBI" id="CHEBI:57792"/>
    </ligand>
</feature>
<feature type="binding site" evidence="12">
    <location>
        <position position="126"/>
    </location>
    <ligand>
        <name>NADPH</name>
        <dbReference type="ChEBI" id="CHEBI:57783"/>
    </ligand>
</feature>
<feature type="binding site" evidence="12">
    <location>
        <position position="200"/>
    </location>
    <ligand>
        <name>1-deoxy-D-xylulose 5-phosphate</name>
        <dbReference type="ChEBI" id="CHEBI:57792"/>
    </ligand>
</feature>
<dbReference type="GO" id="GO:0016853">
    <property type="term" value="F:isomerase activity"/>
    <property type="evidence" value="ECO:0007669"/>
    <property type="project" value="UniProtKB-KW"/>
</dbReference>
<dbReference type="GO" id="GO:0030145">
    <property type="term" value="F:manganese ion binding"/>
    <property type="evidence" value="ECO:0007669"/>
    <property type="project" value="TreeGrafter"/>
</dbReference>
<feature type="binding site" evidence="12">
    <location>
        <position position="125"/>
    </location>
    <ligand>
        <name>1-deoxy-D-xylulose 5-phosphate</name>
        <dbReference type="ChEBI" id="CHEBI:57792"/>
    </ligand>
</feature>
<feature type="binding site" evidence="12">
    <location>
        <position position="152"/>
    </location>
    <ligand>
        <name>Mn(2+)</name>
        <dbReference type="ChEBI" id="CHEBI:29035"/>
    </ligand>
</feature>
<comment type="cofactor">
    <cofactor evidence="1">
        <name>Co(2+)</name>
        <dbReference type="ChEBI" id="CHEBI:48828"/>
    </cofactor>
</comment>
<gene>
    <name evidence="12" type="primary">dxr</name>
    <name evidence="16" type="ORF">V757_03640</name>
</gene>
<feature type="binding site" evidence="12">
    <location>
        <position position="222"/>
    </location>
    <ligand>
        <name>Mn(2+)</name>
        <dbReference type="ChEBI" id="CHEBI:29035"/>
    </ligand>
</feature>
<dbReference type="InterPro" id="IPR013512">
    <property type="entry name" value="DXP_reductoisomerase_N"/>
</dbReference>
<comment type="cofactor">
    <cofactor evidence="12">
        <name>Mg(2+)</name>
        <dbReference type="ChEBI" id="CHEBI:18420"/>
    </cofactor>
    <cofactor evidence="12">
        <name>Mn(2+)</name>
        <dbReference type="ChEBI" id="CHEBI:29035"/>
    </cofactor>
</comment>
<dbReference type="Pfam" id="PF02670">
    <property type="entry name" value="DXP_reductoisom"/>
    <property type="match status" value="1"/>
</dbReference>
<dbReference type="FunFam" id="3.40.50.720:FF:000045">
    <property type="entry name" value="1-deoxy-D-xylulose 5-phosphate reductoisomerase"/>
    <property type="match status" value="1"/>
</dbReference>
<dbReference type="UniPathway" id="UPA00056">
    <property type="reaction ID" value="UER00092"/>
</dbReference>
<comment type="function">
    <text evidence="12">Catalyzes the NADPH-dependent rearrangement and reduction of 1-deoxy-D-xylulose-5-phosphate (DXP) to 2-C-methyl-D-erythritol 4-phosphate (MEP).</text>
</comment>
<evidence type="ECO:0000256" key="4">
    <source>
        <dbReference type="ARBA" id="ARBA00012366"/>
    </source>
</evidence>
<feature type="binding site" evidence="12">
    <location>
        <position position="124"/>
    </location>
    <ligand>
        <name>NADPH</name>
        <dbReference type="ChEBI" id="CHEBI:57783"/>
    </ligand>
</feature>
<comment type="caution">
    <text evidence="12">Lacks conserved residue(s) required for the propagation of feature annotation.</text>
</comment>
<keyword evidence="16" id="KW-0413">Isomerase</keyword>
<evidence type="ECO:0000256" key="5">
    <source>
        <dbReference type="ARBA" id="ARBA00022723"/>
    </source>
</evidence>
<comment type="catalytic activity">
    <reaction evidence="10">
        <text>2-C-methyl-D-erythritol 4-phosphate + NADP(+) = 1-deoxy-D-xylulose 5-phosphate + NADPH + H(+)</text>
        <dbReference type="Rhea" id="RHEA:13717"/>
        <dbReference type="ChEBI" id="CHEBI:15378"/>
        <dbReference type="ChEBI" id="CHEBI:57783"/>
        <dbReference type="ChEBI" id="CHEBI:57792"/>
        <dbReference type="ChEBI" id="CHEBI:58262"/>
        <dbReference type="ChEBI" id="CHEBI:58349"/>
        <dbReference type="EC" id="1.1.1.267"/>
    </reaction>
    <physiologicalReaction direction="right-to-left" evidence="10">
        <dbReference type="Rhea" id="RHEA:13719"/>
    </physiologicalReaction>
</comment>
<dbReference type="SUPFAM" id="SSF55347">
    <property type="entry name" value="Glyceraldehyde-3-phosphate dehydrogenase-like, C-terminal domain"/>
    <property type="match status" value="1"/>
</dbReference>
<dbReference type="PANTHER" id="PTHR30525">
    <property type="entry name" value="1-DEOXY-D-XYLULOSE 5-PHOSPHATE REDUCTOISOMERASE"/>
    <property type="match status" value="1"/>
</dbReference>
<evidence type="ECO:0000256" key="8">
    <source>
        <dbReference type="ARBA" id="ARBA00023211"/>
    </source>
</evidence>
<accession>V8G8V2</accession>
<keyword evidence="7 12" id="KW-0560">Oxidoreductase</keyword>
<dbReference type="SUPFAM" id="SSF69055">
    <property type="entry name" value="1-deoxy-D-xylulose-5-phosphate reductoisomerase, C-terminal domain"/>
    <property type="match status" value="1"/>
</dbReference>
<feature type="domain" description="1-deoxy-D-xylulose 5-phosphate reductoisomerase C-terminal" evidence="14">
    <location>
        <begin position="146"/>
        <end position="230"/>
    </location>
</feature>
<dbReference type="GO" id="GO:0070402">
    <property type="term" value="F:NADPH binding"/>
    <property type="evidence" value="ECO:0007669"/>
    <property type="project" value="InterPro"/>
</dbReference>
<keyword evidence="5 12" id="KW-0479">Metal-binding</keyword>
<evidence type="ECO:0000259" key="13">
    <source>
        <dbReference type="Pfam" id="PF02670"/>
    </source>
</evidence>
<dbReference type="InterPro" id="IPR026877">
    <property type="entry name" value="DXPR_C"/>
</dbReference>
<dbReference type="InterPro" id="IPR036169">
    <property type="entry name" value="DXPR_C_sf"/>
</dbReference>
<keyword evidence="6 12" id="KW-0521">NADP</keyword>
<feature type="binding site" evidence="12">
    <location>
        <position position="206"/>
    </location>
    <ligand>
        <name>NADPH</name>
        <dbReference type="ChEBI" id="CHEBI:57783"/>
    </ligand>
</feature>
<keyword evidence="12" id="KW-0460">Magnesium</keyword>
<evidence type="ECO:0000256" key="10">
    <source>
        <dbReference type="ARBA" id="ARBA00048543"/>
    </source>
</evidence>
<evidence type="ECO:0000256" key="9">
    <source>
        <dbReference type="ARBA" id="ARBA00023229"/>
    </source>
</evidence>
<feature type="binding site" evidence="12">
    <location>
        <position position="152"/>
    </location>
    <ligand>
        <name>1-deoxy-D-xylulose 5-phosphate</name>
        <dbReference type="ChEBI" id="CHEBI:57792"/>
    </ligand>
</feature>
<dbReference type="GO" id="GO:0030604">
    <property type="term" value="F:1-deoxy-D-xylulose-5-phosphate reductoisomerase activity"/>
    <property type="evidence" value="ECO:0007669"/>
    <property type="project" value="UniProtKB-UniRule"/>
</dbReference>
<feature type="binding site" evidence="12">
    <location>
        <position position="219"/>
    </location>
    <ligand>
        <name>1-deoxy-D-xylulose 5-phosphate</name>
        <dbReference type="ChEBI" id="CHEBI:57792"/>
    </ligand>
</feature>
<sequence length="390" mass="42764">MQSIVVFGATGSIGDSTLDIIASHPEKYKIYALSAFSQLEKLSLLTQKFCPKVLILPDENALKTFKQIHAGKSCQPEIRLGQEGLCTTAQDNEVDTVVCAIVGAAGLKSAYAAACAGKRILLANKEVLVSAGALFMDAVVQHNATLLPLDSEHNAIFQCLPAENPKKYLQKVIVTASGGPFREKTLAELESVTPEQACKHPNWSMGRKISVDSATMVNKGLEVIEAKWLFDLSVEQIEVVIHPQSIVHSMVQFIDGSLLAQLGHHDMRIPISYALAYPERISHNAASFDLLGLSRLDFMPPDFKRYPCLRLAFDALKEGGGACTVLNAANEIAVENFLQKSIRFTDIAKTIETMLEQITIPSLNHIDEVIAFDKVVREKTRHHLQSSMRG</sequence>
<feature type="domain" description="1-deoxy-D-xylulose 5-phosphate reductoisomerase N-terminal" evidence="13">
    <location>
        <begin position="4"/>
        <end position="132"/>
    </location>
</feature>
<evidence type="ECO:0000256" key="2">
    <source>
        <dbReference type="ARBA" id="ARBA00005094"/>
    </source>
</evidence>
<keyword evidence="17" id="KW-1185">Reference proteome</keyword>
<evidence type="ECO:0000256" key="7">
    <source>
        <dbReference type="ARBA" id="ARBA00023002"/>
    </source>
</evidence>
<feature type="binding site" evidence="12">
    <location>
        <position position="11"/>
    </location>
    <ligand>
        <name>NADPH</name>
        <dbReference type="ChEBI" id="CHEBI:57783"/>
    </ligand>
</feature>
<dbReference type="FunFam" id="1.10.1740.10:FF:000004">
    <property type="entry name" value="1-deoxy-D-xylulose 5-phosphate reductoisomerase"/>
    <property type="match status" value="1"/>
</dbReference>
<dbReference type="HAMAP" id="MF_00183">
    <property type="entry name" value="DXP_reductoisom"/>
    <property type="match status" value="1"/>
</dbReference>
<evidence type="ECO:0000256" key="6">
    <source>
        <dbReference type="ARBA" id="ARBA00022857"/>
    </source>
</evidence>
<keyword evidence="9 12" id="KW-0414">Isoprene biosynthesis</keyword>
<evidence type="ECO:0000259" key="14">
    <source>
        <dbReference type="Pfam" id="PF08436"/>
    </source>
</evidence>
<dbReference type="InterPro" id="IPR013644">
    <property type="entry name" value="DXP_reductoisomerase_C"/>
</dbReference>
<dbReference type="NCBIfam" id="NF003938">
    <property type="entry name" value="PRK05447.1-1"/>
    <property type="match status" value="1"/>
</dbReference>
<reference evidence="16 17" key="1">
    <citation type="submission" date="2013-11" db="EMBL/GenBank/DDBJ databases">
        <title>Genomic analysis of Pelistega sp. HM-7.</title>
        <authorList>
            <person name="Kumbhare S.V."/>
            <person name="Shetty S.A."/>
            <person name="Sharma O."/>
            <person name="Dhotre D.P."/>
        </authorList>
    </citation>
    <scope>NUCLEOTIDE SEQUENCE [LARGE SCALE GENOMIC DNA]</scope>
    <source>
        <strain evidence="16 17">HM-7</strain>
    </source>
</reference>
<dbReference type="SUPFAM" id="SSF51735">
    <property type="entry name" value="NAD(P)-binding Rossmann-fold domains"/>
    <property type="match status" value="1"/>
</dbReference>
<dbReference type="NCBIfam" id="NF009114">
    <property type="entry name" value="PRK12464.1"/>
    <property type="match status" value="1"/>
</dbReference>
<evidence type="ECO:0000259" key="15">
    <source>
        <dbReference type="Pfam" id="PF13288"/>
    </source>
</evidence>
<dbReference type="PATRIC" id="fig|1414851.3.peg.724"/>
<dbReference type="Proteomes" id="UP000018766">
    <property type="component" value="Unassembled WGS sequence"/>
</dbReference>
<dbReference type="GO" id="GO:0051484">
    <property type="term" value="P:isopentenyl diphosphate biosynthetic process, methylerythritol 4-phosphate pathway involved in terpenoid biosynthetic process"/>
    <property type="evidence" value="ECO:0007669"/>
    <property type="project" value="UniProtKB-ARBA"/>
</dbReference>
<dbReference type="OrthoDB" id="9806546at2"/>
<feature type="binding site" evidence="12">
    <location>
        <position position="150"/>
    </location>
    <ligand>
        <name>Mn(2+)</name>
        <dbReference type="ChEBI" id="CHEBI:29035"/>
    </ligand>
</feature>
<dbReference type="InterPro" id="IPR003821">
    <property type="entry name" value="DXP_reductoisomerase"/>
</dbReference>
<evidence type="ECO:0000256" key="3">
    <source>
        <dbReference type="ARBA" id="ARBA00006825"/>
    </source>
</evidence>
<feature type="binding site" evidence="12">
    <location>
        <position position="218"/>
    </location>
    <ligand>
        <name>1-deoxy-D-xylulose 5-phosphate</name>
        <dbReference type="ChEBI" id="CHEBI:57792"/>
    </ligand>
</feature>
<dbReference type="PANTHER" id="PTHR30525:SF0">
    <property type="entry name" value="1-DEOXY-D-XYLULOSE 5-PHOSPHATE REDUCTOISOMERASE, CHLOROPLASTIC"/>
    <property type="match status" value="1"/>
</dbReference>
<evidence type="ECO:0000256" key="11">
    <source>
        <dbReference type="ARBA" id="ARBA00071224"/>
    </source>
</evidence>
<dbReference type="Gene3D" id="3.40.50.720">
    <property type="entry name" value="NAD(P)-binding Rossmann-like Domain"/>
    <property type="match status" value="1"/>
</dbReference>
<dbReference type="Pfam" id="PF08436">
    <property type="entry name" value="DXP_redisom_C"/>
    <property type="match status" value="1"/>
</dbReference>
<dbReference type="AlphaFoldDB" id="V8G8V2"/>
<feature type="domain" description="DXP reductoisomerase C-terminal" evidence="15">
    <location>
        <begin position="262"/>
        <end position="378"/>
    </location>
</feature>
<name>V8G8V2_9BURK</name>
<evidence type="ECO:0000256" key="12">
    <source>
        <dbReference type="HAMAP-Rule" id="MF_00183"/>
    </source>
</evidence>
<dbReference type="NCBIfam" id="TIGR00243">
    <property type="entry name" value="Dxr"/>
    <property type="match status" value="1"/>
</dbReference>
<comment type="caution">
    <text evidence="16">The sequence shown here is derived from an EMBL/GenBank/DDBJ whole genome shotgun (WGS) entry which is preliminary data.</text>
</comment>
<feature type="binding site" evidence="12">
    <location>
        <position position="151"/>
    </location>
    <ligand>
        <name>1-deoxy-D-xylulose 5-phosphate</name>
        <dbReference type="ChEBI" id="CHEBI:57792"/>
    </ligand>
</feature>
<dbReference type="EMBL" id="AYSV01000063">
    <property type="protein sequence ID" value="ETD72511.1"/>
    <property type="molecule type" value="Genomic_DNA"/>
</dbReference>
<comment type="similarity">
    <text evidence="3 12">Belongs to the DXR family.</text>
</comment>
<dbReference type="Gene3D" id="1.10.1740.10">
    <property type="match status" value="1"/>
</dbReference>
<dbReference type="PIRSF" id="PIRSF006205">
    <property type="entry name" value="Dxp_reductismrs"/>
    <property type="match status" value="1"/>
</dbReference>
<evidence type="ECO:0000313" key="17">
    <source>
        <dbReference type="Proteomes" id="UP000018766"/>
    </source>
</evidence>